<name>A0A7C8VJA5_ORBOL</name>
<accession>A0A7C8VJA5</accession>
<comment type="caution">
    <text evidence="1">The sequence shown here is derived from an EMBL/GenBank/DDBJ whole genome shotgun (WGS) entry which is preliminary data.</text>
</comment>
<dbReference type="AlphaFoldDB" id="A0A7C8VJA5"/>
<organism evidence="1 2">
    <name type="scientific">Orbilia oligospora</name>
    <name type="common">Nematode-trapping fungus</name>
    <name type="synonym">Arthrobotrys oligospora</name>
    <dbReference type="NCBI Taxonomy" id="2813651"/>
    <lineage>
        <taxon>Eukaryota</taxon>
        <taxon>Fungi</taxon>
        <taxon>Dikarya</taxon>
        <taxon>Ascomycota</taxon>
        <taxon>Pezizomycotina</taxon>
        <taxon>Orbiliomycetes</taxon>
        <taxon>Orbiliales</taxon>
        <taxon>Orbiliaceae</taxon>
        <taxon>Orbilia</taxon>
    </lineage>
</organism>
<sequence>MEASKNMRQIGVAFDRTFEESFTNRHILERTLVEAFCGELINGSDRIVLESTNWISPTNLCDTTLAD</sequence>
<reference evidence="1 2" key="1">
    <citation type="submission" date="2020-01" db="EMBL/GenBank/DDBJ databases">
        <authorList>
            <person name="Palmer J.M."/>
        </authorList>
    </citation>
    <scope>NUCLEOTIDE SEQUENCE [LARGE SCALE GENOMIC DNA]</scope>
    <source>
        <strain evidence="1 2">TWF970</strain>
    </source>
</reference>
<dbReference type="Proteomes" id="UP000474640">
    <property type="component" value="Unassembled WGS sequence"/>
</dbReference>
<gene>
    <name evidence="1" type="ORF">TWF970_011398</name>
</gene>
<protein>
    <submittedName>
        <fullName evidence="1">Uncharacterized protein</fullName>
    </submittedName>
</protein>
<dbReference type="EMBL" id="JAABOJ010000009">
    <property type="protein sequence ID" value="KAF3284179.1"/>
    <property type="molecule type" value="Genomic_DNA"/>
</dbReference>
<evidence type="ECO:0000313" key="1">
    <source>
        <dbReference type="EMBL" id="KAF3284179.1"/>
    </source>
</evidence>
<evidence type="ECO:0000313" key="2">
    <source>
        <dbReference type="Proteomes" id="UP000474640"/>
    </source>
</evidence>
<proteinExistence type="predicted"/>